<dbReference type="AlphaFoldDB" id="A0A449BIW1"/>
<evidence type="ECO:0000256" key="4">
    <source>
        <dbReference type="ARBA" id="ARBA00020295"/>
    </source>
</evidence>
<dbReference type="InterPro" id="IPR017853">
    <property type="entry name" value="GH"/>
</dbReference>
<proteinExistence type="inferred from homology"/>
<keyword evidence="7 10" id="KW-0119">Carbohydrate metabolism</keyword>
<evidence type="ECO:0000256" key="3">
    <source>
        <dbReference type="ARBA" id="ARBA00012560"/>
    </source>
</evidence>
<dbReference type="GO" id="GO:0005975">
    <property type="term" value="P:carbohydrate metabolic process"/>
    <property type="evidence" value="ECO:0007669"/>
    <property type="project" value="InterPro"/>
</dbReference>
<dbReference type="KEGG" id="ahk:NCTC10172_00353"/>
<reference evidence="11 12" key="1">
    <citation type="submission" date="2019-01" db="EMBL/GenBank/DDBJ databases">
        <authorList>
            <consortium name="Pathogen Informatics"/>
        </authorList>
    </citation>
    <scope>NUCLEOTIDE SEQUENCE [LARGE SCALE GENOMIC DNA]</scope>
    <source>
        <strain evidence="11 12">NCTC10172</strain>
    </source>
</reference>
<dbReference type="Proteomes" id="UP000290909">
    <property type="component" value="Chromosome"/>
</dbReference>
<evidence type="ECO:0000313" key="11">
    <source>
        <dbReference type="EMBL" id="VEU82343.1"/>
    </source>
</evidence>
<gene>
    <name evidence="11" type="primary">malQ</name>
    <name evidence="11" type="ORF">NCTC10172_00353</name>
</gene>
<dbReference type="STRING" id="1408416.GCA_000702765_01065"/>
<dbReference type="PANTHER" id="PTHR32438:SF5">
    <property type="entry name" value="4-ALPHA-GLUCANOTRANSFERASE DPE1, CHLOROPLASTIC_AMYLOPLASTIC"/>
    <property type="match status" value="1"/>
</dbReference>
<evidence type="ECO:0000256" key="10">
    <source>
        <dbReference type="RuleBase" id="RU361207"/>
    </source>
</evidence>
<evidence type="ECO:0000256" key="9">
    <source>
        <dbReference type="ARBA" id="ARBA00031501"/>
    </source>
</evidence>
<keyword evidence="6 10" id="KW-0808">Transferase</keyword>
<keyword evidence="5 10" id="KW-0328">Glycosyltransferase</keyword>
<dbReference type="EMBL" id="LR215050">
    <property type="protein sequence ID" value="VEU82343.1"/>
    <property type="molecule type" value="Genomic_DNA"/>
</dbReference>
<evidence type="ECO:0000256" key="5">
    <source>
        <dbReference type="ARBA" id="ARBA00022676"/>
    </source>
</evidence>
<evidence type="ECO:0000256" key="8">
    <source>
        <dbReference type="ARBA" id="ARBA00031423"/>
    </source>
</evidence>
<protein>
    <recommendedName>
        <fullName evidence="4 10">4-alpha-glucanotransferase</fullName>
        <ecNumber evidence="3 10">2.4.1.25</ecNumber>
    </recommendedName>
    <alternativeName>
        <fullName evidence="8 10">Amylomaltase</fullName>
    </alternativeName>
    <alternativeName>
        <fullName evidence="9 10">Disproportionating enzyme</fullName>
    </alternativeName>
</protein>
<evidence type="ECO:0000256" key="2">
    <source>
        <dbReference type="ARBA" id="ARBA00005684"/>
    </source>
</evidence>
<dbReference type="EC" id="2.4.1.25" evidence="3 10"/>
<dbReference type="Gene3D" id="3.20.20.80">
    <property type="entry name" value="Glycosidases"/>
    <property type="match status" value="1"/>
</dbReference>
<dbReference type="Pfam" id="PF02446">
    <property type="entry name" value="Glyco_hydro_77"/>
    <property type="match status" value="1"/>
</dbReference>
<organism evidence="11 12">
    <name type="scientific">Acholeplasma hippikon</name>
    <dbReference type="NCBI Taxonomy" id="264636"/>
    <lineage>
        <taxon>Bacteria</taxon>
        <taxon>Bacillati</taxon>
        <taxon>Mycoplasmatota</taxon>
        <taxon>Mollicutes</taxon>
        <taxon>Acholeplasmatales</taxon>
        <taxon>Acholeplasmataceae</taxon>
        <taxon>Acholeplasma</taxon>
    </lineage>
</organism>
<dbReference type="GO" id="GO:0004134">
    <property type="term" value="F:4-alpha-glucanotransferase activity"/>
    <property type="evidence" value="ECO:0007669"/>
    <property type="project" value="UniProtKB-EC"/>
</dbReference>
<evidence type="ECO:0000256" key="6">
    <source>
        <dbReference type="ARBA" id="ARBA00022679"/>
    </source>
</evidence>
<evidence type="ECO:0000256" key="1">
    <source>
        <dbReference type="ARBA" id="ARBA00000439"/>
    </source>
</evidence>
<dbReference type="InterPro" id="IPR003385">
    <property type="entry name" value="Glyco_hydro_77"/>
</dbReference>
<evidence type="ECO:0000256" key="7">
    <source>
        <dbReference type="ARBA" id="ARBA00023277"/>
    </source>
</evidence>
<accession>A0A449BIW1</accession>
<evidence type="ECO:0000313" key="12">
    <source>
        <dbReference type="Proteomes" id="UP000290909"/>
    </source>
</evidence>
<dbReference type="PANTHER" id="PTHR32438">
    <property type="entry name" value="4-ALPHA-GLUCANOTRANSFERASE DPE1, CHLOROPLASTIC/AMYLOPLASTIC"/>
    <property type="match status" value="1"/>
</dbReference>
<comment type="similarity">
    <text evidence="2 10">Belongs to the disproportionating enzyme family.</text>
</comment>
<name>A0A449BIW1_9MOLU</name>
<sequence>MAVKGKHNGISWIEWPEDIRFRKPESVEAHHIELQQEVEFQYFMQFKAFQQWYNLKNYANSNGVKFIGDMPIYVAYDSSDVWTKPQYFQLDENRKPILVAGVPPDNFSADGQLWGNPLYNWPVLENEYFSWWIDRVRSNTSMFDMVRIDHFIGFVNFFGIPFGDTTARNGQWYKGPAHKLFDAIKWQLGDRAIIAEDLGVLTDEVRNLLSYTGFPGMKLLQFGFDASGESDYLPHHYKKNSIAYTGTHDNMTTKEWFDTLNKNDEKFALAYLNYQSGSKVEHLIRATLATVSDTAIIPVQDYLELGPEGRFNIPSTLGGNWTWRLTSKQITKEVKDKVKVFTKLYGRASK</sequence>
<keyword evidence="12" id="KW-1185">Reference proteome</keyword>
<dbReference type="NCBIfam" id="TIGR00217">
    <property type="entry name" value="malQ"/>
    <property type="match status" value="1"/>
</dbReference>
<comment type="catalytic activity">
    <reaction evidence="1 10">
        <text>Transfers a segment of a (1-&gt;4)-alpha-D-glucan to a new position in an acceptor, which may be glucose or a (1-&gt;4)-alpha-D-glucan.</text>
        <dbReference type="EC" id="2.4.1.25"/>
    </reaction>
</comment>
<dbReference type="SUPFAM" id="SSF51445">
    <property type="entry name" value="(Trans)glycosidases"/>
    <property type="match status" value="1"/>
</dbReference>